<comment type="catalytic activity">
    <reaction evidence="7 10">
        <text>urate + O2 + H2O = 5-hydroxyisourate + H2O2</text>
        <dbReference type="Rhea" id="RHEA:21368"/>
        <dbReference type="ChEBI" id="CHEBI:15377"/>
        <dbReference type="ChEBI" id="CHEBI:15379"/>
        <dbReference type="ChEBI" id="CHEBI:16240"/>
        <dbReference type="ChEBI" id="CHEBI:17775"/>
        <dbReference type="ChEBI" id="CHEBI:18072"/>
        <dbReference type="EC" id="1.7.3.3"/>
    </reaction>
</comment>
<evidence type="ECO:0000313" key="12">
    <source>
        <dbReference type="Proteomes" id="UP001219355"/>
    </source>
</evidence>
<evidence type="ECO:0000256" key="10">
    <source>
        <dbReference type="RuleBase" id="RU004455"/>
    </source>
</evidence>
<dbReference type="NCBIfam" id="TIGR03383">
    <property type="entry name" value="urate_oxi"/>
    <property type="match status" value="1"/>
</dbReference>
<evidence type="ECO:0000256" key="2">
    <source>
        <dbReference type="ARBA" id="ARBA00004831"/>
    </source>
</evidence>
<feature type="binding site" evidence="9">
    <location>
        <position position="256"/>
    </location>
    <ligand>
        <name>urate</name>
        <dbReference type="ChEBI" id="CHEBI:17775"/>
    </ligand>
</feature>
<dbReference type="InterPro" id="IPR002042">
    <property type="entry name" value="Uricase"/>
</dbReference>
<feature type="binding site" evidence="9">
    <location>
        <position position="178"/>
    </location>
    <ligand>
        <name>urate</name>
        <dbReference type="ChEBI" id="CHEBI:17775"/>
    </ligand>
</feature>
<evidence type="ECO:0000256" key="5">
    <source>
        <dbReference type="ARBA" id="ARBA00023002"/>
    </source>
</evidence>
<feature type="binding site" evidence="9">
    <location>
        <position position="161"/>
    </location>
    <ligand>
        <name>5-hydroxyisourate</name>
        <dbReference type="ChEBI" id="CHEBI:18072"/>
    </ligand>
</feature>
<feature type="binding site" evidence="9">
    <location>
        <position position="256"/>
    </location>
    <ligand>
        <name>5-hydroxyisourate</name>
        <dbReference type="ChEBI" id="CHEBI:18072"/>
    </ligand>
</feature>
<evidence type="ECO:0000256" key="4">
    <source>
        <dbReference type="ARBA" id="ARBA00022631"/>
    </source>
</evidence>
<feature type="binding site" evidence="9">
    <location>
        <position position="256"/>
    </location>
    <ligand>
        <name>O2</name>
        <dbReference type="ChEBI" id="CHEBI:15379"/>
    </ligand>
</feature>
<accession>A0AAF0IJQ3</accession>
<feature type="binding site" evidence="9">
    <location>
        <position position="60"/>
    </location>
    <ligand>
        <name>urate</name>
        <dbReference type="ChEBI" id="CHEBI:17775"/>
    </ligand>
</feature>
<feature type="active site" description="Charge relay system" evidence="8">
    <location>
        <position position="258"/>
    </location>
</feature>
<feature type="binding site" evidence="9">
    <location>
        <position position="178"/>
    </location>
    <ligand>
        <name>5-hydroxyisourate</name>
        <dbReference type="ChEBI" id="CHEBI:18072"/>
    </ligand>
</feature>
<comment type="function">
    <text evidence="7 10">Catalyzes the oxidation of uric acid to 5-hydroxyisourate, which is further processed to form (S)-allantoin.</text>
</comment>
<keyword evidence="12" id="KW-1185">Reference proteome</keyword>
<dbReference type="Pfam" id="PF01014">
    <property type="entry name" value="Uricase"/>
    <property type="match status" value="2"/>
</dbReference>
<evidence type="ECO:0000256" key="8">
    <source>
        <dbReference type="PIRSR" id="PIRSR000241-1"/>
    </source>
</evidence>
<evidence type="ECO:0000256" key="7">
    <source>
        <dbReference type="PIRNR" id="PIRNR000241"/>
    </source>
</evidence>
<dbReference type="Gene3D" id="3.10.270.10">
    <property type="entry name" value="Urate Oxidase"/>
    <property type="match status" value="1"/>
</dbReference>
<comment type="pathway">
    <text evidence="2 7">Purine metabolism; urate degradation; (S)-allantoin from urate: step 1/3.</text>
</comment>
<name>A0AAF0IJQ3_9EURO</name>
<dbReference type="Proteomes" id="UP001219355">
    <property type="component" value="Chromosome 2"/>
</dbReference>
<evidence type="ECO:0000256" key="3">
    <source>
        <dbReference type="ARBA" id="ARBA00009760"/>
    </source>
</evidence>
<keyword evidence="6 7" id="KW-0576">Peroxisome</keyword>
<feature type="binding site" evidence="9">
    <location>
        <position position="60"/>
    </location>
    <ligand>
        <name>5-hydroxyisourate</name>
        <dbReference type="ChEBI" id="CHEBI:18072"/>
    </ligand>
</feature>
<dbReference type="PRINTS" id="PR00093">
    <property type="entry name" value="URICASE"/>
</dbReference>
<feature type="active site" description="Charge relay system" evidence="8">
    <location>
        <position position="59"/>
    </location>
</feature>
<dbReference type="GO" id="GO:0019628">
    <property type="term" value="P:urate catabolic process"/>
    <property type="evidence" value="ECO:0007669"/>
    <property type="project" value="TreeGrafter"/>
</dbReference>
<dbReference type="EMBL" id="CP120628">
    <property type="protein sequence ID" value="WEW59097.1"/>
    <property type="molecule type" value="Genomic_DNA"/>
</dbReference>
<reference evidence="11" key="1">
    <citation type="submission" date="2023-03" db="EMBL/GenBank/DDBJ databases">
        <title>Emydomyces testavorans Genome Sequence.</title>
        <authorList>
            <person name="Hoyer L."/>
        </authorList>
    </citation>
    <scope>NUCLEOTIDE SEQUENCE</scope>
    <source>
        <strain evidence="11">16-2883</strain>
    </source>
</reference>
<protein>
    <recommendedName>
        <fullName evidence="7 10">Uricase</fullName>
        <ecNumber evidence="7 10">1.7.3.3</ecNumber>
    </recommendedName>
    <alternativeName>
        <fullName evidence="7">Urate oxidase</fullName>
    </alternativeName>
</protein>
<feature type="active site" description="Charge relay system" evidence="8">
    <location>
        <position position="12"/>
    </location>
</feature>
<dbReference type="GO" id="GO:0005777">
    <property type="term" value="C:peroxisome"/>
    <property type="evidence" value="ECO:0007669"/>
    <property type="project" value="UniProtKB-SubCell"/>
</dbReference>
<dbReference type="InterPro" id="IPR019842">
    <property type="entry name" value="Uricase_CS"/>
</dbReference>
<organism evidence="11 12">
    <name type="scientific">Emydomyces testavorans</name>
    <dbReference type="NCBI Taxonomy" id="2070801"/>
    <lineage>
        <taxon>Eukaryota</taxon>
        <taxon>Fungi</taxon>
        <taxon>Dikarya</taxon>
        <taxon>Ascomycota</taxon>
        <taxon>Pezizomycotina</taxon>
        <taxon>Eurotiomycetes</taxon>
        <taxon>Eurotiomycetidae</taxon>
        <taxon>Onygenales</taxon>
        <taxon>Nannizziopsiaceae</taxon>
        <taxon>Emydomyces</taxon>
    </lineage>
</organism>
<dbReference type="GO" id="GO:0006145">
    <property type="term" value="P:purine nucleobase catabolic process"/>
    <property type="evidence" value="ECO:0007669"/>
    <property type="project" value="TreeGrafter"/>
</dbReference>
<keyword evidence="4 7" id="KW-0659">Purine metabolism</keyword>
<feature type="binding site" evidence="9">
    <location>
        <position position="230"/>
    </location>
    <ligand>
        <name>5-hydroxyisourate</name>
        <dbReference type="ChEBI" id="CHEBI:18072"/>
    </ligand>
</feature>
<proteinExistence type="inferred from homology"/>
<evidence type="ECO:0000313" key="11">
    <source>
        <dbReference type="EMBL" id="WEW59097.1"/>
    </source>
</evidence>
<dbReference type="PROSITE" id="PS00366">
    <property type="entry name" value="URICASE"/>
    <property type="match status" value="1"/>
</dbReference>
<dbReference type="PANTHER" id="PTHR42874:SF1">
    <property type="entry name" value="URICASE"/>
    <property type="match status" value="1"/>
</dbReference>
<dbReference type="EC" id="1.7.3.3" evidence="7 10"/>
<dbReference type="AlphaFoldDB" id="A0AAF0IJQ3"/>
<keyword evidence="5 7" id="KW-0560">Oxidoreductase</keyword>
<sequence>MDTKLAVARYGKQNVKVCKVHRDAESGTQTVVEMTLCLLLEGDIETSYTEADNSVVVATDTMKNTIYILAKQNPVSPPELFASIVGTHFVETYKHLHAAHVQVVAHRWGRMTVDGKPHPHSFLRDGTDVRAADVDVVEGKGIEVKSSISGLPLLKSTGSQFHSFIRDEYTTLPETWDRILSTDVDANWTWAPFKNLDQVKSNVSNFDAAFASAREITLRLFAQDSSASVQNTMYKMAKEILSTEPLLNTVSYSLPNKHYLELGKFCDRNLMAHFDFRYTNSFLIKI</sequence>
<feature type="binding site" evidence="9">
    <location>
        <position position="161"/>
    </location>
    <ligand>
        <name>urate</name>
        <dbReference type="ChEBI" id="CHEBI:17775"/>
    </ligand>
</feature>
<comment type="similarity">
    <text evidence="3 7 10">Belongs to the uricase family.</text>
</comment>
<feature type="binding site" evidence="9">
    <location>
        <position position="229"/>
    </location>
    <ligand>
        <name>urate</name>
        <dbReference type="ChEBI" id="CHEBI:17775"/>
    </ligand>
</feature>
<dbReference type="PIRSF" id="PIRSF000241">
    <property type="entry name" value="Urate_oxidase"/>
    <property type="match status" value="1"/>
</dbReference>
<feature type="binding site" evidence="9">
    <location>
        <position position="59"/>
    </location>
    <ligand>
        <name>urate</name>
        <dbReference type="ChEBI" id="CHEBI:17775"/>
    </ligand>
</feature>
<evidence type="ECO:0000256" key="6">
    <source>
        <dbReference type="ARBA" id="ARBA00023140"/>
    </source>
</evidence>
<dbReference type="SUPFAM" id="SSF55620">
    <property type="entry name" value="Tetrahydrobiopterin biosynthesis enzymes-like"/>
    <property type="match status" value="2"/>
</dbReference>
<dbReference type="PANTHER" id="PTHR42874">
    <property type="entry name" value="URICASE"/>
    <property type="match status" value="1"/>
</dbReference>
<comment type="subcellular location">
    <subcellularLocation>
        <location evidence="1 7">Peroxisome</location>
    </subcellularLocation>
</comment>
<dbReference type="GO" id="GO:0004846">
    <property type="term" value="F:urate oxidase activity"/>
    <property type="evidence" value="ECO:0007669"/>
    <property type="project" value="UniProtKB-EC"/>
</dbReference>
<feature type="binding site" evidence="9">
    <location>
        <position position="230"/>
    </location>
    <ligand>
        <name>urate</name>
        <dbReference type="ChEBI" id="CHEBI:17775"/>
    </ligand>
</feature>
<gene>
    <name evidence="11" type="ORF">PRK78_004566</name>
</gene>
<evidence type="ECO:0000256" key="9">
    <source>
        <dbReference type="PIRSR" id="PIRSR000241-2"/>
    </source>
</evidence>
<evidence type="ECO:0000256" key="1">
    <source>
        <dbReference type="ARBA" id="ARBA00004275"/>
    </source>
</evidence>
<dbReference type="FunFam" id="3.10.270.10:FF:000001">
    <property type="entry name" value="Uricase"/>
    <property type="match status" value="1"/>
</dbReference>